<protein>
    <submittedName>
        <fullName evidence="3">Helicase domain protein</fullName>
    </submittedName>
</protein>
<comment type="caution">
    <text evidence="3">The sequence shown here is derived from an EMBL/GenBank/DDBJ whole genome shotgun (WGS) entry which is preliminary data.</text>
</comment>
<keyword evidence="4" id="KW-1185">Reference proteome</keyword>
<dbReference type="Pfam" id="PF03457">
    <property type="entry name" value="HA"/>
    <property type="match status" value="2"/>
</dbReference>
<dbReference type="SMART" id="SM00115">
    <property type="entry name" value="CASc"/>
    <property type="match status" value="1"/>
</dbReference>
<accession>A0A0M0JRD2</accession>
<keyword evidence="3" id="KW-0067">ATP-binding</keyword>
<dbReference type="InterPro" id="IPR011600">
    <property type="entry name" value="Pept_C14_caspase"/>
</dbReference>
<dbReference type="GO" id="GO:0006508">
    <property type="term" value="P:proteolysis"/>
    <property type="evidence" value="ECO:0007669"/>
    <property type="project" value="InterPro"/>
</dbReference>
<dbReference type="InterPro" id="IPR001309">
    <property type="entry name" value="Pept_C14_p20"/>
</dbReference>
<dbReference type="InterPro" id="IPR005114">
    <property type="entry name" value="Helicase_assoc"/>
</dbReference>
<dbReference type="EMBL" id="JWZX01002475">
    <property type="protein sequence ID" value="KOO29020.1"/>
    <property type="molecule type" value="Genomic_DNA"/>
</dbReference>
<dbReference type="InterPro" id="IPR029030">
    <property type="entry name" value="Caspase-like_dom_sf"/>
</dbReference>
<evidence type="ECO:0000256" key="1">
    <source>
        <dbReference type="ARBA" id="ARBA00010134"/>
    </source>
</evidence>
<gene>
    <name evidence="3" type="ORF">Ctob_013787</name>
</gene>
<keyword evidence="3" id="KW-0347">Helicase</keyword>
<organism evidence="3 4">
    <name type="scientific">Chrysochromulina tobinii</name>
    <dbReference type="NCBI Taxonomy" id="1460289"/>
    <lineage>
        <taxon>Eukaryota</taxon>
        <taxon>Haptista</taxon>
        <taxon>Haptophyta</taxon>
        <taxon>Prymnesiophyceae</taxon>
        <taxon>Prymnesiales</taxon>
        <taxon>Chrysochromulinaceae</taxon>
        <taxon>Chrysochromulina</taxon>
    </lineage>
</organism>
<comment type="similarity">
    <text evidence="1">Belongs to the peptidase C14A family.</text>
</comment>
<dbReference type="Gene3D" id="6.10.140.530">
    <property type="match status" value="3"/>
</dbReference>
<dbReference type="GO" id="GO:0004386">
    <property type="term" value="F:helicase activity"/>
    <property type="evidence" value="ECO:0007669"/>
    <property type="project" value="UniProtKB-KW"/>
</dbReference>
<dbReference type="PROSITE" id="PS50208">
    <property type="entry name" value="CASPASE_P20"/>
    <property type="match status" value="1"/>
</dbReference>
<evidence type="ECO:0000313" key="4">
    <source>
        <dbReference type="Proteomes" id="UP000037460"/>
    </source>
</evidence>
<keyword evidence="3" id="KW-0547">Nucleotide-binding</keyword>
<proteinExistence type="inferred from homology"/>
<name>A0A0M0JRD2_9EUKA</name>
<dbReference type="Proteomes" id="UP000037460">
    <property type="component" value="Unassembled WGS sequence"/>
</dbReference>
<dbReference type="PANTHER" id="PTHR33418:SF1">
    <property type="entry name" value="HELICASE-ASSOCIATED DOMAIN-CONTAINING PROTEIN"/>
    <property type="match status" value="1"/>
</dbReference>
<dbReference type="PRINTS" id="PR00376">
    <property type="entry name" value="IL1BCENZYME"/>
</dbReference>
<dbReference type="PANTHER" id="PTHR33418">
    <property type="entry name" value="HELICASE-ASSOCIATED"/>
    <property type="match status" value="1"/>
</dbReference>
<evidence type="ECO:0000259" key="2">
    <source>
        <dbReference type="PROSITE" id="PS50208"/>
    </source>
</evidence>
<dbReference type="Gene3D" id="3.40.50.1460">
    <property type="match status" value="1"/>
</dbReference>
<dbReference type="SUPFAM" id="SSF52129">
    <property type="entry name" value="Caspase-like"/>
    <property type="match status" value="1"/>
</dbReference>
<dbReference type="Pfam" id="PF00656">
    <property type="entry name" value="Peptidase_C14"/>
    <property type="match status" value="1"/>
</dbReference>
<feature type="domain" description="Caspase family p20" evidence="2">
    <location>
        <begin position="287"/>
        <end position="396"/>
    </location>
</feature>
<dbReference type="OrthoDB" id="498381at2759"/>
<evidence type="ECO:0000313" key="3">
    <source>
        <dbReference type="EMBL" id="KOO29020.1"/>
    </source>
</evidence>
<dbReference type="AlphaFoldDB" id="A0A0M0JRD2"/>
<sequence>MACRRAVGLALSELKVTTFAPTASPSASGVSPLRQRLAQLARIAEEHGVAAPSVQFGHDASLVRWATRQRTLRRQGSLSQDVIDQLDTVSFVWDPLEHQWQLRYEELEAFFAAHGHSNVPSAYAPSPPLGTWVGRQRVLYRSDALPIRRRDALLALGFEFDPLAARFEEGLAAYAAALSTGEPLPDSLRRWAARQREARASGRLTAERVEALNELPGWQWTPAAARRPSALRALGRRLANELGLSEEEATARPAHHEPTCPPVPEPKAGLAYGRCASAGRALVISVGLGRESGASAELGDAREALRALGYTVRCVENPSASELHASLLAHGSEPGWEAHGSSVVALMAHGSEAALLAQDGRRSSLRMLFGALAPRAAPALEGKPKVFLIQACRRGEASMLSFDAGDATRSGEAGTRSLHSGLFGAQLEAGTPDDGQQLDVIEKRSCLAENLPYLDEAMAEGLPFLDDAESDEGPWRGVHADGVHADGMHLCEEHDFLWGYATTPGTVAYRGAMFAALRRVVAEFGPRTSWLELLQHTNEQLCAWSANRPAELAISSMEIRSTCRGAAFGPADLVWGLEDAHEDASEDAAALPDVAESCRCPSSVVAKPPTQNPAVRRPLWTLE</sequence>
<dbReference type="GO" id="GO:0004197">
    <property type="term" value="F:cysteine-type endopeptidase activity"/>
    <property type="evidence" value="ECO:0007669"/>
    <property type="project" value="InterPro"/>
</dbReference>
<dbReference type="InterPro" id="IPR015917">
    <property type="entry name" value="Pept_C14A"/>
</dbReference>
<keyword evidence="3" id="KW-0378">Hydrolase</keyword>
<reference evidence="4" key="1">
    <citation type="journal article" date="2015" name="PLoS Genet.">
        <title>Genome Sequence and Transcriptome Analyses of Chrysochromulina tobin: Metabolic Tools for Enhanced Algal Fitness in the Prominent Order Prymnesiales (Haptophyceae).</title>
        <authorList>
            <person name="Hovde B.T."/>
            <person name="Deodato C.R."/>
            <person name="Hunsperger H.M."/>
            <person name="Ryken S.A."/>
            <person name="Yost W."/>
            <person name="Jha R.K."/>
            <person name="Patterson J."/>
            <person name="Monnat R.J. Jr."/>
            <person name="Barlow S.B."/>
            <person name="Starkenburg S.R."/>
            <person name="Cattolico R.A."/>
        </authorList>
    </citation>
    <scope>NUCLEOTIDE SEQUENCE</scope>
    <source>
        <strain evidence="4">CCMP291</strain>
    </source>
</reference>